<dbReference type="EMBL" id="NTJZ01000014">
    <property type="protein sequence ID" value="PDH32653.1"/>
    <property type="molecule type" value="Genomic_DNA"/>
</dbReference>
<keyword evidence="1" id="KW-0732">Signal</keyword>
<dbReference type="InterPro" id="IPR021953">
    <property type="entry name" value="DUF3570"/>
</dbReference>
<sequence>MKPKPSRSLIALSTSALALPGISVADAPPTQSTASYKISNYQEDDLSRSEAPFGDLDRYDIDVHQFKLISPVGRNFSVNIDANYETLTGASPWFTSVGLDGDPDVNLSGASGIRDKRTEVSIGARYYLENGSIGSNIGYSEEDDYRASYVGFSGERHFNNDLTTVSLAFSHSADDIFPTDAELFGRVISESKYSSSAVISVSQIINQFSTIRTAFSTTEQRGFLSDPYKLIDFRPDNKTQLAWSNSYRRFFVDRNAALHLNYRFYHDDFGISSHTIDTSWFQNLGRNYQLVPSIRYYSQSAADFFTNIDDFLKPLNEYQSSDYRLAAFGAISGSLSLVANFGNWTATLTAERYVASDKYAAYKVNQPSTALVKYNRVSLGFDYSF</sequence>
<evidence type="ECO:0000256" key="1">
    <source>
        <dbReference type="SAM" id="SignalP"/>
    </source>
</evidence>
<feature type="signal peptide" evidence="1">
    <location>
        <begin position="1"/>
        <end position="18"/>
    </location>
</feature>
<accession>A0A2A5W8N9</accession>
<feature type="chain" id="PRO_5012156136" description="DUF3570 domain-containing protein" evidence="1">
    <location>
        <begin position="19"/>
        <end position="385"/>
    </location>
</feature>
<protein>
    <recommendedName>
        <fullName evidence="4">DUF3570 domain-containing protein</fullName>
    </recommendedName>
</protein>
<organism evidence="2 3">
    <name type="scientific">OM182 bacterium MED-G28</name>
    <dbReference type="NCBI Taxonomy" id="1986256"/>
    <lineage>
        <taxon>Bacteria</taxon>
        <taxon>Pseudomonadati</taxon>
        <taxon>Pseudomonadota</taxon>
        <taxon>Gammaproteobacteria</taxon>
        <taxon>OMG group</taxon>
        <taxon>OM182 clade</taxon>
    </lineage>
</organism>
<evidence type="ECO:0000313" key="3">
    <source>
        <dbReference type="Proteomes" id="UP000219329"/>
    </source>
</evidence>
<reference evidence="2 3" key="1">
    <citation type="submission" date="2017-08" db="EMBL/GenBank/DDBJ databases">
        <title>Fine stratification of microbial communities through a metagenomic profile of the photic zone.</title>
        <authorList>
            <person name="Haro-Moreno J.M."/>
            <person name="Lopez-Perez M."/>
            <person name="De La Torre J."/>
            <person name="Picazo A."/>
            <person name="Camacho A."/>
            <person name="Rodriguez-Valera F."/>
        </authorList>
    </citation>
    <scope>NUCLEOTIDE SEQUENCE [LARGE SCALE GENOMIC DNA]</scope>
    <source>
        <strain evidence="2">MED-G28</strain>
    </source>
</reference>
<evidence type="ECO:0000313" key="2">
    <source>
        <dbReference type="EMBL" id="PDH32653.1"/>
    </source>
</evidence>
<dbReference type="AlphaFoldDB" id="A0A2A5W8N9"/>
<proteinExistence type="predicted"/>
<dbReference type="Proteomes" id="UP000219329">
    <property type="component" value="Unassembled WGS sequence"/>
</dbReference>
<name>A0A2A5W8N9_9GAMM</name>
<gene>
    <name evidence="2" type="ORF">CNF02_11225</name>
</gene>
<comment type="caution">
    <text evidence="2">The sequence shown here is derived from an EMBL/GenBank/DDBJ whole genome shotgun (WGS) entry which is preliminary data.</text>
</comment>
<dbReference type="Pfam" id="PF12094">
    <property type="entry name" value="DUF3570"/>
    <property type="match status" value="1"/>
</dbReference>
<evidence type="ECO:0008006" key="4">
    <source>
        <dbReference type="Google" id="ProtNLM"/>
    </source>
</evidence>